<protein>
    <submittedName>
        <fullName evidence="2">Uncharacterized protein</fullName>
    </submittedName>
</protein>
<proteinExistence type="predicted"/>
<feature type="region of interest" description="Disordered" evidence="1">
    <location>
        <begin position="1"/>
        <end position="24"/>
    </location>
</feature>
<accession>A0ABQ9I8C5</accession>
<organism evidence="2 3">
    <name type="scientific">Dryococelus australis</name>
    <dbReference type="NCBI Taxonomy" id="614101"/>
    <lineage>
        <taxon>Eukaryota</taxon>
        <taxon>Metazoa</taxon>
        <taxon>Ecdysozoa</taxon>
        <taxon>Arthropoda</taxon>
        <taxon>Hexapoda</taxon>
        <taxon>Insecta</taxon>
        <taxon>Pterygota</taxon>
        <taxon>Neoptera</taxon>
        <taxon>Polyneoptera</taxon>
        <taxon>Phasmatodea</taxon>
        <taxon>Verophasmatodea</taxon>
        <taxon>Anareolatae</taxon>
        <taxon>Phasmatidae</taxon>
        <taxon>Eurycanthinae</taxon>
        <taxon>Dryococelus</taxon>
    </lineage>
</organism>
<name>A0ABQ9I8C5_9NEOP</name>
<dbReference type="Proteomes" id="UP001159363">
    <property type="component" value="Chromosome 2"/>
</dbReference>
<comment type="caution">
    <text evidence="2">The sequence shown here is derived from an EMBL/GenBank/DDBJ whole genome shotgun (WGS) entry which is preliminary data.</text>
</comment>
<evidence type="ECO:0000313" key="3">
    <source>
        <dbReference type="Proteomes" id="UP001159363"/>
    </source>
</evidence>
<evidence type="ECO:0000256" key="1">
    <source>
        <dbReference type="SAM" id="MobiDB-lite"/>
    </source>
</evidence>
<dbReference type="EMBL" id="JARBHB010000002">
    <property type="protein sequence ID" value="KAJ8892917.1"/>
    <property type="molecule type" value="Genomic_DNA"/>
</dbReference>
<gene>
    <name evidence="2" type="ORF">PR048_005498</name>
</gene>
<evidence type="ECO:0000313" key="2">
    <source>
        <dbReference type="EMBL" id="KAJ8892917.1"/>
    </source>
</evidence>
<sequence length="307" mass="34611">MMPAGPQFEALASGPSGGVPRETRRPYSISEIFPTCDNPDLHPAGNEPGDGRTDWAAIFVHFAAYHAYHRKSLTIQHCIGAAARPRYFVSPIHNGLSIHLHRQLGSKLLIYILSNFTYRETLKYEASATLNSSTCIKKLTYAQYIFDNADYNIRTLNGYGSFHVMGGVQTVSPHSTLLNQNPVPRNIPATAMSAVGSLAYSPMVWYKHVRLEPESAQNTRLLEVLWAVVFTSDSSTVSKPSWNVPLPFINDDPNNQSIIYTALVYAAKESEKLQEKKYMLLMINHFVKRRLIFCWQYLLIVFCHALK</sequence>
<keyword evidence="3" id="KW-1185">Reference proteome</keyword>
<reference evidence="2 3" key="1">
    <citation type="submission" date="2023-02" db="EMBL/GenBank/DDBJ databases">
        <title>LHISI_Scaffold_Assembly.</title>
        <authorList>
            <person name="Stuart O.P."/>
            <person name="Cleave R."/>
            <person name="Magrath M.J.L."/>
            <person name="Mikheyev A.S."/>
        </authorList>
    </citation>
    <scope>NUCLEOTIDE SEQUENCE [LARGE SCALE GENOMIC DNA]</scope>
    <source>
        <strain evidence="2">Daus_M_001</strain>
        <tissue evidence="2">Leg muscle</tissue>
    </source>
</reference>